<organism evidence="1 2">
    <name type="scientific">Pyropia yezoensis</name>
    <name type="common">Susabi-nori</name>
    <name type="synonym">Porphyra yezoensis</name>
    <dbReference type="NCBI Taxonomy" id="2788"/>
    <lineage>
        <taxon>Eukaryota</taxon>
        <taxon>Rhodophyta</taxon>
        <taxon>Bangiophyceae</taxon>
        <taxon>Bangiales</taxon>
        <taxon>Bangiaceae</taxon>
        <taxon>Pyropia</taxon>
    </lineage>
</organism>
<proteinExistence type="predicted"/>
<keyword evidence="2" id="KW-1185">Reference proteome</keyword>
<comment type="caution">
    <text evidence="1">The sequence shown here is derived from an EMBL/GenBank/DDBJ whole genome shotgun (WGS) entry which is preliminary data.</text>
</comment>
<evidence type="ECO:0000313" key="2">
    <source>
        <dbReference type="Proteomes" id="UP000798662"/>
    </source>
</evidence>
<reference evidence="1" key="1">
    <citation type="submission" date="2019-11" db="EMBL/GenBank/DDBJ databases">
        <title>Nori genome reveals adaptations in red seaweeds to the harsh intertidal environment.</title>
        <authorList>
            <person name="Wang D."/>
            <person name="Mao Y."/>
        </authorList>
    </citation>
    <scope>NUCLEOTIDE SEQUENCE</scope>
    <source>
        <tissue evidence="1">Gametophyte</tissue>
    </source>
</reference>
<sequence>MIAATKSTGRSMEQACRVGYFPAMDYLPAVQYGLPPLTKDPEGHYAIGKMLQHSDVDGAYTVRPGIERAIPCTASHVTEKYKDNSGFGDRTTTAMPFYDDTKTLLGVAGVDIPFAEIASRSAAPDEAIATLSGRGTCTRLRLTSCEQQTLRAAAAPPSQRRLRPFCDLGTPGDQCED</sequence>
<dbReference type="EMBL" id="CM020618">
    <property type="protein sequence ID" value="KAK1857736.1"/>
    <property type="molecule type" value="Genomic_DNA"/>
</dbReference>
<evidence type="ECO:0000313" key="1">
    <source>
        <dbReference type="EMBL" id="KAK1857736.1"/>
    </source>
</evidence>
<dbReference type="Proteomes" id="UP000798662">
    <property type="component" value="Chromosome 1"/>
</dbReference>
<accession>A0ACC3BJR5</accession>
<gene>
    <name evidence="1" type="ORF">I4F81_000351</name>
</gene>
<name>A0ACC3BJR5_PYRYE</name>
<protein>
    <submittedName>
        <fullName evidence="1">Uncharacterized protein</fullName>
    </submittedName>
</protein>